<organism evidence="3 4">
    <name type="scientific">Batillaria attramentaria</name>
    <dbReference type="NCBI Taxonomy" id="370345"/>
    <lineage>
        <taxon>Eukaryota</taxon>
        <taxon>Metazoa</taxon>
        <taxon>Spiralia</taxon>
        <taxon>Lophotrochozoa</taxon>
        <taxon>Mollusca</taxon>
        <taxon>Gastropoda</taxon>
        <taxon>Caenogastropoda</taxon>
        <taxon>Sorbeoconcha</taxon>
        <taxon>Cerithioidea</taxon>
        <taxon>Batillariidae</taxon>
        <taxon>Batillaria</taxon>
    </lineage>
</organism>
<feature type="transmembrane region" description="Helical" evidence="1">
    <location>
        <begin position="96"/>
        <end position="115"/>
    </location>
</feature>
<dbReference type="Proteomes" id="UP001519460">
    <property type="component" value="Unassembled WGS sequence"/>
</dbReference>
<feature type="signal peptide" evidence="2">
    <location>
        <begin position="1"/>
        <end position="22"/>
    </location>
</feature>
<keyword evidence="2" id="KW-0732">Signal</keyword>
<gene>
    <name evidence="3" type="ORF">BaRGS_00034520</name>
</gene>
<name>A0ABD0JHQ0_9CAEN</name>
<protein>
    <submittedName>
        <fullName evidence="3">Uncharacterized protein</fullName>
    </submittedName>
</protein>
<sequence length="117" mass="12270">MAAAAWTWLVVILLAGFPLGTATNKPQGCIECVNTAKNAASAKSSSLVQCTAIGNLVKCLRKDTACNKTMSGAQKSYDTKNCSTVLATAVPPQTSLPLLCAALTLSFGFLVFNFCQY</sequence>
<evidence type="ECO:0000256" key="2">
    <source>
        <dbReference type="SAM" id="SignalP"/>
    </source>
</evidence>
<evidence type="ECO:0000256" key="1">
    <source>
        <dbReference type="SAM" id="Phobius"/>
    </source>
</evidence>
<keyword evidence="1" id="KW-1133">Transmembrane helix</keyword>
<comment type="caution">
    <text evidence="3">The sequence shown here is derived from an EMBL/GenBank/DDBJ whole genome shotgun (WGS) entry which is preliminary data.</text>
</comment>
<proteinExistence type="predicted"/>
<keyword evidence="1" id="KW-0812">Transmembrane</keyword>
<keyword evidence="1" id="KW-0472">Membrane</keyword>
<dbReference type="EMBL" id="JACVVK020000443">
    <property type="protein sequence ID" value="KAK7474228.1"/>
    <property type="molecule type" value="Genomic_DNA"/>
</dbReference>
<keyword evidence="4" id="KW-1185">Reference proteome</keyword>
<accession>A0ABD0JHQ0</accession>
<dbReference type="AlphaFoldDB" id="A0ABD0JHQ0"/>
<reference evidence="3 4" key="1">
    <citation type="journal article" date="2023" name="Sci. Data">
        <title>Genome assembly of the Korean intertidal mud-creeper Batillaria attramentaria.</title>
        <authorList>
            <person name="Patra A.K."/>
            <person name="Ho P.T."/>
            <person name="Jun S."/>
            <person name="Lee S.J."/>
            <person name="Kim Y."/>
            <person name="Won Y.J."/>
        </authorList>
    </citation>
    <scope>NUCLEOTIDE SEQUENCE [LARGE SCALE GENOMIC DNA]</scope>
    <source>
        <strain evidence="3">Wonlab-2016</strain>
    </source>
</reference>
<evidence type="ECO:0000313" key="4">
    <source>
        <dbReference type="Proteomes" id="UP001519460"/>
    </source>
</evidence>
<evidence type="ECO:0000313" key="3">
    <source>
        <dbReference type="EMBL" id="KAK7474228.1"/>
    </source>
</evidence>
<feature type="chain" id="PRO_5044758944" evidence="2">
    <location>
        <begin position="23"/>
        <end position="117"/>
    </location>
</feature>